<evidence type="ECO:0000313" key="2">
    <source>
        <dbReference type="Proteomes" id="UP000268014"/>
    </source>
</evidence>
<accession>A0A3P7VTG7</accession>
<protein>
    <submittedName>
        <fullName evidence="1">Uncharacterized protein</fullName>
    </submittedName>
</protein>
<keyword evidence="2" id="KW-1185">Reference proteome</keyword>
<dbReference type="EMBL" id="UZAF01001590">
    <property type="protein sequence ID" value="VDO08728.1"/>
    <property type="molecule type" value="Genomic_DNA"/>
</dbReference>
<dbReference type="Proteomes" id="UP000268014">
    <property type="component" value="Unassembled WGS sequence"/>
</dbReference>
<reference evidence="1 2" key="1">
    <citation type="submission" date="2018-11" db="EMBL/GenBank/DDBJ databases">
        <authorList>
            <consortium name="Pathogen Informatics"/>
        </authorList>
    </citation>
    <scope>NUCLEOTIDE SEQUENCE [LARGE SCALE GENOMIC DNA]</scope>
    <source>
        <strain evidence="1 2">MHpl1</strain>
    </source>
</reference>
<proteinExistence type="predicted"/>
<sequence length="82" mass="9192">MIPCFLAPESLVQSWMVVKRTGECMVSIGRMDVPVGLEGRYCERKLVARHRFLFGGLSTKVTMQHKRELGIPIDLDLTAKGS</sequence>
<name>A0A3P7VTG7_HAEPC</name>
<gene>
    <name evidence="1" type="ORF">HPLM_LOCUS1275</name>
</gene>
<organism evidence="1 2">
    <name type="scientific">Haemonchus placei</name>
    <name type="common">Barber's pole worm</name>
    <dbReference type="NCBI Taxonomy" id="6290"/>
    <lineage>
        <taxon>Eukaryota</taxon>
        <taxon>Metazoa</taxon>
        <taxon>Ecdysozoa</taxon>
        <taxon>Nematoda</taxon>
        <taxon>Chromadorea</taxon>
        <taxon>Rhabditida</taxon>
        <taxon>Rhabditina</taxon>
        <taxon>Rhabditomorpha</taxon>
        <taxon>Strongyloidea</taxon>
        <taxon>Trichostrongylidae</taxon>
        <taxon>Haemonchus</taxon>
    </lineage>
</organism>
<dbReference type="AlphaFoldDB" id="A0A3P7VTG7"/>
<evidence type="ECO:0000313" key="1">
    <source>
        <dbReference type="EMBL" id="VDO08728.1"/>
    </source>
</evidence>